<reference evidence="4" key="1">
    <citation type="submission" date="2023-08" db="EMBL/GenBank/DDBJ databases">
        <authorList>
            <person name="Chen Y."/>
            <person name="Shah S."/>
            <person name="Dougan E. K."/>
            <person name="Thang M."/>
            <person name="Chan C."/>
        </authorList>
    </citation>
    <scope>NUCLEOTIDE SEQUENCE</scope>
</reference>
<organism evidence="4 5">
    <name type="scientific">Effrenium voratum</name>
    <dbReference type="NCBI Taxonomy" id="2562239"/>
    <lineage>
        <taxon>Eukaryota</taxon>
        <taxon>Sar</taxon>
        <taxon>Alveolata</taxon>
        <taxon>Dinophyceae</taxon>
        <taxon>Suessiales</taxon>
        <taxon>Symbiodiniaceae</taxon>
        <taxon>Effrenium</taxon>
    </lineage>
</organism>
<dbReference type="Pfam" id="PF01535">
    <property type="entry name" value="PPR"/>
    <property type="match status" value="1"/>
</dbReference>
<dbReference type="InterPro" id="IPR011990">
    <property type="entry name" value="TPR-like_helical_dom_sf"/>
</dbReference>
<dbReference type="Gene3D" id="3.30.1370.110">
    <property type="match status" value="1"/>
</dbReference>
<evidence type="ECO:0000313" key="4">
    <source>
        <dbReference type="EMBL" id="CAJ1406832.1"/>
    </source>
</evidence>
<evidence type="ECO:0000259" key="3">
    <source>
        <dbReference type="PROSITE" id="PS50828"/>
    </source>
</evidence>
<dbReference type="Proteomes" id="UP001178507">
    <property type="component" value="Unassembled WGS sequence"/>
</dbReference>
<evidence type="ECO:0000256" key="2">
    <source>
        <dbReference type="PROSITE-ProRule" id="PRU00708"/>
    </source>
</evidence>
<sequence>MAVIHRLAAAAPRPLQLVLRKYFSSECLKGGRSPETKTCHAIQSQLESRKGLPFPAGKVHGNLANNMALSACERMNLWQQAVHILAEMVLLGALVTRGPAPDLVSYNAVMGACAGQHQWQVAVSLFVQLPSRGIVPDAISLSAVVDACRKGSQLGLAKNLSRQWTAQCMQATLKRSIPTVSKSSSKLPLPDCPGLPLLPRYAHVAVSTLVTRTLWSEALSIFWALAPRVRIDNDMLNAVLRAYQLGQRSSDALAMLRQAERRLPASFNLPDPDRRSYHMVMEAIGIEFAREAETIPHALAGLSGWPHILQLLEDLCNRRLQPNTRTLNLAATACSRCHAWQQASTLLRSLHDRQLQWDIFTYNAAIQVSHRSATSASGAGDLGTLLRRLHAQRLQPNAVVFTTAIGACERSHRWEEAIHFLRLGEGEVGNLITYNSVMGACAAGSEWRRSVGIFQQVLEKGLQPDSASMANLLKAYGAASGWQHACWALFDLQSALGCTTSWQHYLSVADCCGMASEWQHALRILFDVPSKIPTVYRYSAAIGACKNGLAASHDRFELWRHALALFSSSAQLLHEGTPWQAHDSINTSSALISVFEKVAMWQQALQVHSQIRSPNIVDNMAVLVALCAGGARHVAQDVYSSSELPLRSLRWQDASVLPILDLHEMPVAVAELAVEWVLDKLQHQEEHGINGTILHGFAEVDGAVLQIITGRGLRSQGEAMVRTAVIALLKSRPGVVLEMDQRNPGLLKCRVSKNH</sequence>
<accession>A0AA36JIG2</accession>
<dbReference type="InterPro" id="IPR002625">
    <property type="entry name" value="Smr_dom"/>
</dbReference>
<protein>
    <recommendedName>
        <fullName evidence="3">Smr domain-containing protein</fullName>
    </recommendedName>
</protein>
<feature type="repeat" description="PPR" evidence="2">
    <location>
        <begin position="430"/>
        <end position="464"/>
    </location>
</feature>
<dbReference type="SUPFAM" id="SSF160443">
    <property type="entry name" value="SMR domain-like"/>
    <property type="match status" value="1"/>
</dbReference>
<name>A0AA36JIG2_9DINO</name>
<dbReference type="PANTHER" id="PTHR47447:SF23">
    <property type="entry name" value="PENTACOTRIPEPTIDE-REPEAT REGION OF PRORP DOMAIN-CONTAINING PROTEIN"/>
    <property type="match status" value="1"/>
</dbReference>
<keyword evidence="5" id="KW-1185">Reference proteome</keyword>
<dbReference type="InterPro" id="IPR036063">
    <property type="entry name" value="Smr_dom_sf"/>
</dbReference>
<dbReference type="InterPro" id="IPR002885">
    <property type="entry name" value="PPR_rpt"/>
</dbReference>
<dbReference type="PANTHER" id="PTHR47447">
    <property type="entry name" value="OS03G0856100 PROTEIN"/>
    <property type="match status" value="1"/>
</dbReference>
<dbReference type="NCBIfam" id="TIGR00756">
    <property type="entry name" value="PPR"/>
    <property type="match status" value="2"/>
</dbReference>
<gene>
    <name evidence="4" type="ORF">EVOR1521_LOCUS28689</name>
</gene>
<dbReference type="Gene3D" id="1.25.40.10">
    <property type="entry name" value="Tetratricopeptide repeat domain"/>
    <property type="match status" value="3"/>
</dbReference>
<dbReference type="PROSITE" id="PS50828">
    <property type="entry name" value="SMR"/>
    <property type="match status" value="1"/>
</dbReference>
<dbReference type="Pfam" id="PF13041">
    <property type="entry name" value="PPR_2"/>
    <property type="match status" value="1"/>
</dbReference>
<evidence type="ECO:0000313" key="5">
    <source>
        <dbReference type="Proteomes" id="UP001178507"/>
    </source>
</evidence>
<evidence type="ECO:0000256" key="1">
    <source>
        <dbReference type="ARBA" id="ARBA00022737"/>
    </source>
</evidence>
<dbReference type="EMBL" id="CAUJNA010003649">
    <property type="protein sequence ID" value="CAJ1406832.1"/>
    <property type="molecule type" value="Genomic_DNA"/>
</dbReference>
<proteinExistence type="predicted"/>
<dbReference type="AlphaFoldDB" id="A0AA36JIG2"/>
<dbReference type="PROSITE" id="PS51375">
    <property type="entry name" value="PPR"/>
    <property type="match status" value="2"/>
</dbReference>
<keyword evidence="1" id="KW-0677">Repeat</keyword>
<feature type="domain" description="Smr" evidence="3">
    <location>
        <begin position="660"/>
        <end position="752"/>
    </location>
</feature>
<comment type="caution">
    <text evidence="4">The sequence shown here is derived from an EMBL/GenBank/DDBJ whole genome shotgun (WGS) entry which is preliminary data.</text>
</comment>
<feature type="repeat" description="PPR" evidence="2">
    <location>
        <begin position="102"/>
        <end position="136"/>
    </location>
</feature>